<dbReference type="Pfam" id="PF16905">
    <property type="entry name" value="GPHH"/>
    <property type="match status" value="1"/>
</dbReference>
<evidence type="ECO:0000256" key="5">
    <source>
        <dbReference type="ARBA" id="ARBA00022692"/>
    </source>
</evidence>
<evidence type="ECO:0000256" key="4">
    <source>
        <dbReference type="ARBA" id="ARBA00022673"/>
    </source>
</evidence>
<dbReference type="GO" id="GO:0008331">
    <property type="term" value="F:high voltage-gated calcium channel activity"/>
    <property type="evidence" value="ECO:0007669"/>
    <property type="project" value="TreeGrafter"/>
</dbReference>
<dbReference type="Gene3D" id="6.10.250.2180">
    <property type="match status" value="1"/>
</dbReference>
<evidence type="ECO:0000256" key="2">
    <source>
        <dbReference type="ARBA" id="ARBA00022448"/>
    </source>
</evidence>
<keyword evidence="4" id="KW-0107">Calcium channel</keyword>
<evidence type="ECO:0000256" key="11">
    <source>
        <dbReference type="ARBA" id="ARBA00023136"/>
    </source>
</evidence>
<dbReference type="InterPro" id="IPR050599">
    <property type="entry name" value="VDCC_alpha-1_subunit"/>
</dbReference>
<proteinExistence type="predicted"/>
<dbReference type="PANTHER" id="PTHR45628:SF1">
    <property type="entry name" value="VOLTAGE-DEPENDENT CALCIUM CHANNEL TYPE D SUBUNIT ALPHA-1"/>
    <property type="match status" value="1"/>
</dbReference>
<dbReference type="WBParaSite" id="ECPE_0000386101-mRNA-1">
    <property type="protein sequence ID" value="ECPE_0000386101-mRNA-1"/>
    <property type="gene ID" value="ECPE_0000386101"/>
</dbReference>
<keyword evidence="17" id="KW-1185">Reference proteome</keyword>
<feature type="compositionally biased region" description="Polar residues" evidence="13">
    <location>
        <begin position="234"/>
        <end position="245"/>
    </location>
</feature>
<evidence type="ECO:0000256" key="10">
    <source>
        <dbReference type="ARBA" id="ARBA00023065"/>
    </source>
</evidence>
<dbReference type="Proteomes" id="UP000272942">
    <property type="component" value="Unassembled WGS sequence"/>
</dbReference>
<feature type="domain" description="Voltage-dependent calcium channel alpha-1 subunit IQ" evidence="15">
    <location>
        <begin position="192"/>
        <end position="226"/>
    </location>
</feature>
<feature type="region of interest" description="Disordered" evidence="13">
    <location>
        <begin position="806"/>
        <end position="834"/>
    </location>
</feature>
<dbReference type="GO" id="GO:0098703">
    <property type="term" value="P:calcium ion import across plasma membrane"/>
    <property type="evidence" value="ECO:0007669"/>
    <property type="project" value="TreeGrafter"/>
</dbReference>
<keyword evidence="5 14" id="KW-0812">Transmembrane</keyword>
<name>A0A183AA71_9TREM</name>
<feature type="compositionally biased region" description="Polar residues" evidence="13">
    <location>
        <begin position="825"/>
        <end position="834"/>
    </location>
</feature>
<feature type="transmembrane region" description="Helical" evidence="14">
    <location>
        <begin position="31"/>
        <end position="55"/>
    </location>
</feature>
<evidence type="ECO:0000256" key="14">
    <source>
        <dbReference type="SAM" id="Phobius"/>
    </source>
</evidence>
<feature type="region of interest" description="Disordered" evidence="13">
    <location>
        <begin position="222"/>
        <end position="303"/>
    </location>
</feature>
<dbReference type="GO" id="GO:0005891">
    <property type="term" value="C:voltage-gated calcium channel complex"/>
    <property type="evidence" value="ECO:0007669"/>
    <property type="project" value="TreeGrafter"/>
</dbReference>
<dbReference type="InterPro" id="IPR031649">
    <property type="entry name" value="GPHH_dom"/>
</dbReference>
<gene>
    <name evidence="16" type="ORF">ECPE_LOCUS3856</name>
</gene>
<keyword evidence="9 14" id="KW-1133">Transmembrane helix</keyword>
<sequence>MGPKYDERTISLSKLEELGYNGPRANCGSNFAYPFFISFYMVCSFLIINLFVAVIMDNFDYLTRDWSILGPHHLDEFVRLWSEYDPEAKGRIKHLDVVTLLRKISPPLGFGKLCPHRTACVTLVRMNMPLNSDGTVMFNATLFALVRTNLKIKTEGAPIDQLNEELRTVIKKIWKRTSPKLLDQVVPPAGGNDDVTVGKFYATFLIQEWFRRWKQKKAEEQKALLHGQAPPRASNLSVENQTSGYLTPIDDVGKRGSGSIAESDNHPTLFGSMMQALQRSRRQSTASRALTPHDIEHGSPARKVSIIEPDSIPKLETVSEKPAMTANSRILPVPDTASRRVLPTALRQMPKSVPESGAETTESMLRSWEREKSSSEELQDEPTAVTSPSSRDVRPWNSSREEELTPRQSRNFPIQLQRNQIPDNDAHTTRSQIKTIGNGPIRSRPSDETRTVLQRSEASLDDLEDSDDGLSFYTRGDTPSPAPSIGAAILRPDVYPGTEDRGIRQRRKPLDTSDYVVLTSVPRDYALAPIGDNREAIDIDKLCDLPKPVWTASLPDVPVLPKPARPTGKRKYRRQLPAIPQRLITDHSRHPSLGKIRAGLSGFSPDVPVQNSFPMQKDIYEPPMVDPHGPAPSAPPNWNVNQLTPRTAIRRSTNMGHGVHSDGTRLTQYVNYLTEPPNTTQRDWLDQFTDGVTLDEINNAPGPNPTNSWTVNNTSGEWMRLQPCSIPLHSSESPPPPAPAPAVPMMNDLLHRRTIPEPYHTGPRSREVLSNHFLYPDIRPQPPLSARNDPVEFVRLELGNNTVATAPMIDLGSGPNPSRFDSRNRLTSHINQPR</sequence>
<keyword evidence="6" id="KW-0677">Repeat</keyword>
<feature type="compositionally biased region" description="Polar residues" evidence="13">
    <location>
        <begin position="406"/>
        <end position="422"/>
    </location>
</feature>
<dbReference type="InterPro" id="IPR014873">
    <property type="entry name" value="VDCC_a1su_IQ"/>
</dbReference>
<evidence type="ECO:0000256" key="13">
    <source>
        <dbReference type="SAM" id="MobiDB-lite"/>
    </source>
</evidence>
<evidence type="ECO:0000256" key="7">
    <source>
        <dbReference type="ARBA" id="ARBA00022837"/>
    </source>
</evidence>
<feature type="compositionally biased region" description="Low complexity" evidence="13">
    <location>
        <begin position="275"/>
        <end position="290"/>
    </location>
</feature>
<evidence type="ECO:0000313" key="17">
    <source>
        <dbReference type="Proteomes" id="UP000272942"/>
    </source>
</evidence>
<dbReference type="EMBL" id="UZAN01040757">
    <property type="protein sequence ID" value="VDP70819.1"/>
    <property type="molecule type" value="Genomic_DNA"/>
</dbReference>
<reference evidence="18" key="1">
    <citation type="submission" date="2016-06" db="UniProtKB">
        <authorList>
            <consortium name="WormBaseParasite"/>
        </authorList>
    </citation>
    <scope>IDENTIFICATION</scope>
</reference>
<keyword evidence="7" id="KW-0106">Calcium</keyword>
<keyword evidence="2" id="KW-0813">Transport</keyword>
<evidence type="ECO:0000256" key="6">
    <source>
        <dbReference type="ARBA" id="ARBA00022737"/>
    </source>
</evidence>
<evidence type="ECO:0000313" key="18">
    <source>
        <dbReference type="WBParaSite" id="ECPE_0000386101-mRNA-1"/>
    </source>
</evidence>
<comment type="subcellular location">
    <subcellularLocation>
        <location evidence="1">Membrane</location>
        <topology evidence="1">Multi-pass membrane protein</topology>
    </subcellularLocation>
</comment>
<evidence type="ECO:0000256" key="12">
    <source>
        <dbReference type="ARBA" id="ARBA00023303"/>
    </source>
</evidence>
<evidence type="ECO:0000256" key="8">
    <source>
        <dbReference type="ARBA" id="ARBA00022882"/>
    </source>
</evidence>
<feature type="region of interest" description="Disordered" evidence="13">
    <location>
        <begin position="345"/>
        <end position="448"/>
    </location>
</feature>
<evidence type="ECO:0000259" key="15">
    <source>
        <dbReference type="SMART" id="SM01062"/>
    </source>
</evidence>
<reference evidence="16 17" key="2">
    <citation type="submission" date="2018-11" db="EMBL/GenBank/DDBJ databases">
        <authorList>
            <consortium name="Pathogen Informatics"/>
        </authorList>
    </citation>
    <scope>NUCLEOTIDE SEQUENCE [LARGE SCALE GENOMIC DNA]</scope>
    <source>
        <strain evidence="16 17">Egypt</strain>
    </source>
</reference>
<dbReference type="OrthoDB" id="431720at2759"/>
<evidence type="ECO:0000313" key="16">
    <source>
        <dbReference type="EMBL" id="VDP70819.1"/>
    </source>
</evidence>
<protein>
    <submittedName>
        <fullName evidence="18">Ca_chan_IQ domain-containing protein</fullName>
    </submittedName>
</protein>
<keyword evidence="3" id="KW-0109">Calcium transport</keyword>
<dbReference type="Pfam" id="PF08763">
    <property type="entry name" value="Ca_chan_IQ"/>
    <property type="match status" value="1"/>
</dbReference>
<keyword evidence="8" id="KW-0851">Voltage-gated channel</keyword>
<keyword evidence="11 14" id="KW-0472">Membrane</keyword>
<feature type="compositionally biased region" description="Basic and acidic residues" evidence="13">
    <location>
        <begin position="391"/>
        <end position="405"/>
    </location>
</feature>
<dbReference type="Gene3D" id="1.10.287.70">
    <property type="match status" value="1"/>
</dbReference>
<dbReference type="PANTHER" id="PTHR45628">
    <property type="entry name" value="VOLTAGE-DEPENDENT CALCIUM CHANNEL TYPE A SUBUNIT ALPHA-1"/>
    <property type="match status" value="1"/>
</dbReference>
<dbReference type="SMART" id="SM01062">
    <property type="entry name" value="Ca_chan_IQ"/>
    <property type="match status" value="1"/>
</dbReference>
<dbReference type="Pfam" id="PF00520">
    <property type="entry name" value="Ion_trans"/>
    <property type="match status" value="1"/>
</dbReference>
<evidence type="ECO:0000256" key="9">
    <source>
        <dbReference type="ARBA" id="ARBA00022989"/>
    </source>
</evidence>
<keyword evidence="10" id="KW-0406">Ion transport</keyword>
<accession>A0A183AA71</accession>
<organism evidence="18">
    <name type="scientific">Echinostoma caproni</name>
    <dbReference type="NCBI Taxonomy" id="27848"/>
    <lineage>
        <taxon>Eukaryota</taxon>
        <taxon>Metazoa</taxon>
        <taxon>Spiralia</taxon>
        <taxon>Lophotrochozoa</taxon>
        <taxon>Platyhelminthes</taxon>
        <taxon>Trematoda</taxon>
        <taxon>Digenea</taxon>
        <taxon>Plagiorchiida</taxon>
        <taxon>Echinostomata</taxon>
        <taxon>Echinostomatoidea</taxon>
        <taxon>Echinostomatidae</taxon>
        <taxon>Echinostoma</taxon>
    </lineage>
</organism>
<dbReference type="AlphaFoldDB" id="A0A183AA71"/>
<evidence type="ECO:0000256" key="3">
    <source>
        <dbReference type="ARBA" id="ARBA00022568"/>
    </source>
</evidence>
<dbReference type="InterPro" id="IPR005821">
    <property type="entry name" value="Ion_trans_dom"/>
</dbReference>
<evidence type="ECO:0000256" key="1">
    <source>
        <dbReference type="ARBA" id="ARBA00004141"/>
    </source>
</evidence>
<keyword evidence="12" id="KW-0407">Ion channel</keyword>